<accession>M8E6C1</accession>
<feature type="region of interest" description="Disordered" evidence="1">
    <location>
        <begin position="44"/>
        <end position="74"/>
    </location>
</feature>
<dbReference type="STRING" id="1300222.I532_20381"/>
<keyword evidence="3" id="KW-1185">Reference proteome</keyword>
<evidence type="ECO:0000313" key="2">
    <source>
        <dbReference type="EMBL" id="EMT51000.1"/>
    </source>
</evidence>
<dbReference type="AlphaFoldDB" id="M8E6C1"/>
<proteinExistence type="predicted"/>
<dbReference type="Proteomes" id="UP000012081">
    <property type="component" value="Unassembled WGS sequence"/>
</dbReference>
<gene>
    <name evidence="2" type="ORF">I532_20381</name>
</gene>
<protein>
    <submittedName>
        <fullName evidence="2">Uncharacterized protein</fullName>
    </submittedName>
</protein>
<comment type="caution">
    <text evidence="2">The sequence shown here is derived from an EMBL/GenBank/DDBJ whole genome shotgun (WGS) entry which is preliminary data.</text>
</comment>
<organism evidence="2 3">
    <name type="scientific">Brevibacillus borstelensis AK1</name>
    <dbReference type="NCBI Taxonomy" id="1300222"/>
    <lineage>
        <taxon>Bacteria</taxon>
        <taxon>Bacillati</taxon>
        <taxon>Bacillota</taxon>
        <taxon>Bacilli</taxon>
        <taxon>Bacillales</taxon>
        <taxon>Paenibacillaceae</taxon>
        <taxon>Brevibacillus</taxon>
    </lineage>
</organism>
<reference evidence="2 3" key="1">
    <citation type="submission" date="2013-03" db="EMBL/GenBank/DDBJ databases">
        <title>Assembly of a new bacterial strain Brevibacillus borstelensis AK1.</title>
        <authorList>
            <person name="Rajan I."/>
            <person name="PoliReddy D."/>
            <person name="Sugumar T."/>
            <person name="Rathinam K."/>
            <person name="Alqarawi S."/>
            <person name="Khalil A.B."/>
            <person name="Sivakumar N."/>
        </authorList>
    </citation>
    <scope>NUCLEOTIDE SEQUENCE [LARGE SCALE GENOMIC DNA]</scope>
    <source>
        <strain evidence="2 3">AK1</strain>
    </source>
</reference>
<dbReference type="EMBL" id="APBN01000011">
    <property type="protein sequence ID" value="EMT51000.1"/>
    <property type="molecule type" value="Genomic_DNA"/>
</dbReference>
<sequence>MRQKKKSPHAGDRKYIRYQRYTMAKREGVRKKSAQMSFLPKLNRKETRRRGEEAQETARSYNQIGFARRQNPSL</sequence>
<evidence type="ECO:0000256" key="1">
    <source>
        <dbReference type="SAM" id="MobiDB-lite"/>
    </source>
</evidence>
<evidence type="ECO:0000313" key="3">
    <source>
        <dbReference type="Proteomes" id="UP000012081"/>
    </source>
</evidence>
<feature type="compositionally biased region" description="Basic and acidic residues" evidence="1">
    <location>
        <begin position="44"/>
        <end position="53"/>
    </location>
</feature>
<name>M8E6C1_9BACL</name>